<dbReference type="InterPro" id="IPR036286">
    <property type="entry name" value="LexA/Signal_pep-like_sf"/>
</dbReference>
<evidence type="ECO:0000256" key="6">
    <source>
        <dbReference type="ARBA" id="ARBA00022813"/>
    </source>
</evidence>
<dbReference type="InterPro" id="IPR015927">
    <property type="entry name" value="Peptidase_S24_S26A/B/C"/>
</dbReference>
<evidence type="ECO:0000256" key="4">
    <source>
        <dbReference type="ARBA" id="ARBA00022763"/>
    </source>
</evidence>
<dbReference type="HOGENOM" id="CLU_066192_45_2_0"/>
<evidence type="ECO:0000256" key="8">
    <source>
        <dbReference type="ARBA" id="ARBA00023125"/>
    </source>
</evidence>
<dbReference type="GO" id="GO:0006260">
    <property type="term" value="P:DNA replication"/>
    <property type="evidence" value="ECO:0007669"/>
    <property type="project" value="UniProtKB-KW"/>
</dbReference>
<dbReference type="eggNOG" id="COG1974">
    <property type="taxonomic scope" value="Bacteria"/>
</dbReference>
<dbReference type="InterPro" id="IPR039418">
    <property type="entry name" value="LexA-like"/>
</dbReference>
<keyword evidence="16" id="KW-1185">Reference proteome</keyword>
<evidence type="ECO:0000256" key="11">
    <source>
        <dbReference type="ARBA" id="ARBA00023236"/>
    </source>
</evidence>
<reference evidence="15 16" key="1">
    <citation type="journal article" date="2011" name="Stand. Genomic Sci.">
        <title>Genome sequence of the moderately thermophilic halophile Flexistipes sinusarabici strain (MAS10).</title>
        <authorList>
            <person name="Lapidus A."/>
            <person name="Chertkov O."/>
            <person name="Nolan M."/>
            <person name="Lucas S."/>
            <person name="Hammon N."/>
            <person name="Deshpande S."/>
            <person name="Cheng J.F."/>
            <person name="Tapia R."/>
            <person name="Han C."/>
            <person name="Goodwin L."/>
            <person name="Pitluck S."/>
            <person name="Liolios K."/>
            <person name="Pagani I."/>
            <person name="Ivanova N."/>
            <person name="Huntemann M."/>
            <person name="Mavromatis K."/>
            <person name="Mikhailova N."/>
            <person name="Pati A."/>
            <person name="Chen A."/>
            <person name="Palaniappan K."/>
            <person name="Land M."/>
            <person name="Hauser L."/>
            <person name="Brambilla E.M."/>
            <person name="Rohde M."/>
            <person name="Abt B."/>
            <person name="Spring S."/>
            <person name="Goker M."/>
            <person name="Bristow J."/>
            <person name="Eisen J.A."/>
            <person name="Markowitz V."/>
            <person name="Hugenholtz P."/>
            <person name="Kyrpides N.C."/>
            <person name="Klenk H.P."/>
            <person name="Woyke T."/>
        </authorList>
    </citation>
    <scope>NUCLEOTIDE SEQUENCE [LARGE SCALE GENOMIC DNA]</scope>
    <source>
        <strain evidence="16">DSM 4947 / MAS 10</strain>
    </source>
</reference>
<feature type="domain" description="Peptidase S24/S26A/S26B/S26C" evidence="13">
    <location>
        <begin position="74"/>
        <end position="188"/>
    </location>
</feature>
<dbReference type="Pfam" id="PF00717">
    <property type="entry name" value="Peptidase_S24"/>
    <property type="match status" value="1"/>
</dbReference>
<dbReference type="PANTHER" id="PTHR33516">
    <property type="entry name" value="LEXA REPRESSOR"/>
    <property type="match status" value="1"/>
</dbReference>
<evidence type="ECO:0000256" key="12">
    <source>
        <dbReference type="RuleBase" id="RU003991"/>
    </source>
</evidence>
<dbReference type="InterPro" id="IPR036388">
    <property type="entry name" value="WH-like_DNA-bd_sf"/>
</dbReference>
<keyword evidence="9" id="KW-0804">Transcription</keyword>
<name>F8E616_FLESM</name>
<dbReference type="RefSeq" id="WP_013886213.1">
    <property type="nucleotide sequence ID" value="NC_015672.1"/>
</dbReference>
<evidence type="ECO:0000259" key="14">
    <source>
        <dbReference type="Pfam" id="PF01726"/>
    </source>
</evidence>
<dbReference type="KEGG" id="fsi:Flexsi_1067"/>
<comment type="similarity">
    <text evidence="1 12">Belongs to the peptidase S24 family.</text>
</comment>
<dbReference type="OrthoDB" id="9787787at2"/>
<sequence>MGLTGRQKEFFLFIKDFLDEYGYPPSVRDIAKGMGVASISSVKKMLDRLVEAGVIKKDSSKARGIELIYHQGVPLLGRIKAGTPVFSEENIEGYVDLAEKFKNTENLFCLKVEGDSMIDKGIFEGDTAVIKKQPDISEGETGAFRINDEVTLKTFARKKGCVFLIPANKRYKSIRVTPADSFEVIGKLKLVLKDFN</sequence>
<keyword evidence="2" id="KW-0678">Repressor</keyword>
<dbReference type="Proteomes" id="UP000006621">
    <property type="component" value="Chromosome"/>
</dbReference>
<accession>F8E616</accession>
<evidence type="ECO:0000313" key="15">
    <source>
        <dbReference type="EMBL" id="AEI14724.1"/>
    </source>
</evidence>
<reference evidence="16" key="2">
    <citation type="submission" date="2011-06" db="EMBL/GenBank/DDBJ databases">
        <title>The complete genome of Flexistipes sinusarabici DSM 4947.</title>
        <authorList>
            <person name="Lucas S."/>
            <person name="Han J."/>
            <person name="Lapidus A."/>
            <person name="Bruce D."/>
            <person name="Goodwin L."/>
            <person name="Pitluck S."/>
            <person name="Peters L."/>
            <person name="Kyrpides N."/>
            <person name="Mavromatis K."/>
            <person name="Ivanova N."/>
            <person name="Mikhailova N."/>
            <person name="Chertkov O."/>
            <person name="Detter J.C."/>
            <person name="Tapia R."/>
            <person name="Han C."/>
            <person name="Land M."/>
            <person name="Hauser L."/>
            <person name="Markowitz V."/>
            <person name="Cheng J.-F."/>
            <person name="Hugenholtz P."/>
            <person name="Woyke T."/>
            <person name="Wu D."/>
            <person name="Spring S."/>
            <person name="Schroeder M."/>
            <person name="Brambilla E."/>
            <person name="Klenk H.-P."/>
            <person name="Eisen J.A."/>
        </authorList>
    </citation>
    <scope>NUCLEOTIDE SEQUENCE [LARGE SCALE GENOMIC DNA]</scope>
    <source>
        <strain evidence="16">DSM 4947 / MAS 10</strain>
    </source>
</reference>
<keyword evidence="8" id="KW-0238">DNA-binding</keyword>
<dbReference type="InterPro" id="IPR050077">
    <property type="entry name" value="LexA_repressor"/>
</dbReference>
<gene>
    <name evidence="15" type="ordered locus">Flexsi_1067</name>
</gene>
<dbReference type="AlphaFoldDB" id="F8E616"/>
<keyword evidence="5 12" id="KW-0378">Hydrolase</keyword>
<dbReference type="GO" id="GO:0006281">
    <property type="term" value="P:DNA repair"/>
    <property type="evidence" value="ECO:0007669"/>
    <property type="project" value="UniProtKB-KW"/>
</dbReference>
<keyword evidence="10" id="KW-0234">DNA repair</keyword>
<dbReference type="GO" id="GO:0045892">
    <property type="term" value="P:negative regulation of DNA-templated transcription"/>
    <property type="evidence" value="ECO:0007669"/>
    <property type="project" value="InterPro"/>
</dbReference>
<dbReference type="NCBIfam" id="TIGR00498">
    <property type="entry name" value="lexA"/>
    <property type="match status" value="1"/>
</dbReference>
<dbReference type="Gene3D" id="2.10.109.10">
    <property type="entry name" value="Umud Fragment, subunit A"/>
    <property type="match status" value="1"/>
</dbReference>
<evidence type="ECO:0000313" key="16">
    <source>
        <dbReference type="Proteomes" id="UP000006621"/>
    </source>
</evidence>
<dbReference type="InterPro" id="IPR006199">
    <property type="entry name" value="LexA_DNA-bd_dom"/>
</dbReference>
<evidence type="ECO:0000256" key="3">
    <source>
        <dbReference type="ARBA" id="ARBA00022705"/>
    </source>
</evidence>
<dbReference type="PANTHER" id="PTHR33516:SF2">
    <property type="entry name" value="LEXA REPRESSOR-RELATED"/>
    <property type="match status" value="1"/>
</dbReference>
<proteinExistence type="inferred from homology"/>
<evidence type="ECO:0000256" key="7">
    <source>
        <dbReference type="ARBA" id="ARBA00023015"/>
    </source>
</evidence>
<dbReference type="InterPro" id="IPR006200">
    <property type="entry name" value="LexA"/>
</dbReference>
<evidence type="ECO:0000256" key="1">
    <source>
        <dbReference type="ARBA" id="ARBA00007484"/>
    </source>
</evidence>
<keyword evidence="6 12" id="KW-0068">Autocatalytic cleavage</keyword>
<keyword evidence="4" id="KW-0227">DNA damage</keyword>
<protein>
    <submittedName>
        <fullName evidence="15">SOS-response transcriptional repressor, LexA</fullName>
    </submittedName>
</protein>
<evidence type="ECO:0000256" key="10">
    <source>
        <dbReference type="ARBA" id="ARBA00023204"/>
    </source>
</evidence>
<keyword evidence="11" id="KW-0742">SOS response</keyword>
<dbReference type="SUPFAM" id="SSF46785">
    <property type="entry name" value="Winged helix' DNA-binding domain"/>
    <property type="match status" value="1"/>
</dbReference>
<dbReference type="InterPro" id="IPR036390">
    <property type="entry name" value="WH_DNA-bd_sf"/>
</dbReference>
<evidence type="ECO:0000256" key="5">
    <source>
        <dbReference type="ARBA" id="ARBA00022801"/>
    </source>
</evidence>
<evidence type="ECO:0000259" key="13">
    <source>
        <dbReference type="Pfam" id="PF00717"/>
    </source>
</evidence>
<organism evidence="15 16">
    <name type="scientific">Flexistipes sinusarabici (strain ATCC 49648 / DSM 4947 / MAS 10)</name>
    <dbReference type="NCBI Taxonomy" id="717231"/>
    <lineage>
        <taxon>Bacteria</taxon>
        <taxon>Pseudomonadati</taxon>
        <taxon>Deferribacterota</taxon>
        <taxon>Deferribacteres</taxon>
        <taxon>Deferribacterales</taxon>
        <taxon>Flexistipitaceae</taxon>
        <taxon>Flexistipes</taxon>
    </lineage>
</organism>
<dbReference type="PRINTS" id="PR00726">
    <property type="entry name" value="LEXASERPTASE"/>
</dbReference>
<dbReference type="EMBL" id="CP002858">
    <property type="protein sequence ID" value="AEI14724.1"/>
    <property type="molecule type" value="Genomic_DNA"/>
</dbReference>
<dbReference type="GO" id="GO:0003677">
    <property type="term" value="F:DNA binding"/>
    <property type="evidence" value="ECO:0007669"/>
    <property type="project" value="UniProtKB-KW"/>
</dbReference>
<keyword evidence="7" id="KW-0805">Transcription regulation</keyword>
<dbReference type="Pfam" id="PF01726">
    <property type="entry name" value="LexA_DNA_bind"/>
    <property type="match status" value="1"/>
</dbReference>
<keyword evidence="3" id="KW-0235">DNA replication</keyword>
<dbReference type="GO" id="GO:0009432">
    <property type="term" value="P:SOS response"/>
    <property type="evidence" value="ECO:0007669"/>
    <property type="project" value="UniProtKB-KW"/>
</dbReference>
<dbReference type="CDD" id="cd06529">
    <property type="entry name" value="S24_LexA-like"/>
    <property type="match status" value="1"/>
</dbReference>
<dbReference type="GO" id="GO:0006508">
    <property type="term" value="P:proteolysis"/>
    <property type="evidence" value="ECO:0007669"/>
    <property type="project" value="InterPro"/>
</dbReference>
<evidence type="ECO:0000256" key="2">
    <source>
        <dbReference type="ARBA" id="ARBA00022491"/>
    </source>
</evidence>
<dbReference type="STRING" id="717231.Flexsi_1067"/>
<dbReference type="SUPFAM" id="SSF51306">
    <property type="entry name" value="LexA/Signal peptidase"/>
    <property type="match status" value="1"/>
</dbReference>
<dbReference type="InterPro" id="IPR006197">
    <property type="entry name" value="Peptidase_S24_LexA"/>
</dbReference>
<dbReference type="MEROPS" id="S24.001"/>
<dbReference type="Gene3D" id="1.10.10.10">
    <property type="entry name" value="Winged helix-like DNA-binding domain superfamily/Winged helix DNA-binding domain"/>
    <property type="match status" value="1"/>
</dbReference>
<evidence type="ECO:0000256" key="9">
    <source>
        <dbReference type="ARBA" id="ARBA00023163"/>
    </source>
</evidence>
<feature type="domain" description="LexA repressor DNA-binding" evidence="14">
    <location>
        <begin position="2"/>
        <end position="64"/>
    </location>
</feature>
<dbReference type="GO" id="GO:0004252">
    <property type="term" value="F:serine-type endopeptidase activity"/>
    <property type="evidence" value="ECO:0007669"/>
    <property type="project" value="InterPro"/>
</dbReference>